<protein>
    <submittedName>
        <fullName evidence="1">Uncharacterized protein</fullName>
    </submittedName>
</protein>
<gene>
    <name evidence="1" type="ORF">LCGC14_0384980</name>
</gene>
<proteinExistence type="predicted"/>
<comment type="caution">
    <text evidence="1">The sequence shown here is derived from an EMBL/GenBank/DDBJ whole genome shotgun (WGS) entry which is preliminary data.</text>
</comment>
<organism evidence="1">
    <name type="scientific">marine sediment metagenome</name>
    <dbReference type="NCBI Taxonomy" id="412755"/>
    <lineage>
        <taxon>unclassified sequences</taxon>
        <taxon>metagenomes</taxon>
        <taxon>ecological metagenomes</taxon>
    </lineage>
</organism>
<accession>A0A0F9VND6</accession>
<dbReference type="EMBL" id="LAZR01000317">
    <property type="protein sequence ID" value="KKN74996.1"/>
    <property type="molecule type" value="Genomic_DNA"/>
</dbReference>
<reference evidence="1" key="1">
    <citation type="journal article" date="2015" name="Nature">
        <title>Complex archaea that bridge the gap between prokaryotes and eukaryotes.</title>
        <authorList>
            <person name="Spang A."/>
            <person name="Saw J.H."/>
            <person name="Jorgensen S.L."/>
            <person name="Zaremba-Niedzwiedzka K."/>
            <person name="Martijn J."/>
            <person name="Lind A.E."/>
            <person name="van Eijk R."/>
            <person name="Schleper C."/>
            <person name="Guy L."/>
            <person name="Ettema T.J."/>
        </authorList>
    </citation>
    <scope>NUCLEOTIDE SEQUENCE</scope>
</reference>
<dbReference type="AlphaFoldDB" id="A0A0F9VND6"/>
<sequence>MINGQPETIAGEGLCLWVQTKRRMAPGVQIENYGGMIK</sequence>
<name>A0A0F9VND6_9ZZZZ</name>
<evidence type="ECO:0000313" key="1">
    <source>
        <dbReference type="EMBL" id="KKN74996.1"/>
    </source>
</evidence>